<dbReference type="InterPro" id="IPR008969">
    <property type="entry name" value="CarboxyPept-like_regulatory"/>
</dbReference>
<dbReference type="Gene3D" id="2.40.170.20">
    <property type="entry name" value="TonB-dependent receptor, beta-barrel domain"/>
    <property type="match status" value="1"/>
</dbReference>
<accession>A0A5B3H3C9</accession>
<dbReference type="EMBL" id="VVXH01000002">
    <property type="protein sequence ID" value="KAA2380393.1"/>
    <property type="molecule type" value="Genomic_DNA"/>
</dbReference>
<dbReference type="SUPFAM" id="SSF56935">
    <property type="entry name" value="Porins"/>
    <property type="match status" value="1"/>
</dbReference>
<gene>
    <name evidence="5" type="ORF">F2Y10_02815</name>
</gene>
<evidence type="ECO:0000256" key="1">
    <source>
        <dbReference type="ARBA" id="ARBA00004442"/>
    </source>
</evidence>
<proteinExistence type="predicted"/>
<feature type="chain" id="PRO_5024292581" evidence="4">
    <location>
        <begin position="19"/>
        <end position="859"/>
    </location>
</feature>
<dbReference type="InterPro" id="IPR037066">
    <property type="entry name" value="Plug_dom_sf"/>
</dbReference>
<keyword evidence="3" id="KW-0998">Cell outer membrane</keyword>
<evidence type="ECO:0000256" key="3">
    <source>
        <dbReference type="ARBA" id="ARBA00023237"/>
    </source>
</evidence>
<dbReference type="Proteomes" id="UP000322940">
    <property type="component" value="Unassembled WGS sequence"/>
</dbReference>
<keyword evidence="2" id="KW-0472">Membrane</keyword>
<keyword evidence="4" id="KW-0732">Signal</keyword>
<evidence type="ECO:0000313" key="5">
    <source>
        <dbReference type="EMBL" id="KAA2380393.1"/>
    </source>
</evidence>
<dbReference type="SUPFAM" id="SSF49464">
    <property type="entry name" value="Carboxypeptidase regulatory domain-like"/>
    <property type="match status" value="1"/>
</dbReference>
<dbReference type="AlphaFoldDB" id="A0A5B3H3C9"/>
<reference evidence="5 6" key="1">
    <citation type="journal article" date="2019" name="Nat. Med.">
        <title>A library of human gut bacterial isolates paired with longitudinal multiomics data enables mechanistic microbiome research.</title>
        <authorList>
            <person name="Poyet M."/>
            <person name="Groussin M."/>
            <person name="Gibbons S.M."/>
            <person name="Avila-Pacheco J."/>
            <person name="Jiang X."/>
            <person name="Kearney S.M."/>
            <person name="Perrotta A.R."/>
            <person name="Berdy B."/>
            <person name="Zhao S."/>
            <person name="Lieberman T.D."/>
            <person name="Swanson P.K."/>
            <person name="Smith M."/>
            <person name="Roesemann S."/>
            <person name="Alexander J.E."/>
            <person name="Rich S.A."/>
            <person name="Livny J."/>
            <person name="Vlamakis H."/>
            <person name="Clish C."/>
            <person name="Bullock K."/>
            <person name="Deik A."/>
            <person name="Scott J."/>
            <person name="Pierce K.A."/>
            <person name="Xavier R.J."/>
            <person name="Alm E.J."/>
        </authorList>
    </citation>
    <scope>NUCLEOTIDE SEQUENCE [LARGE SCALE GENOMIC DNA]</scope>
    <source>
        <strain evidence="5 6">BIOML-A266</strain>
    </source>
</reference>
<dbReference type="InterPro" id="IPR036942">
    <property type="entry name" value="Beta-barrel_TonB_sf"/>
</dbReference>
<comment type="subcellular location">
    <subcellularLocation>
        <location evidence="1">Cell outer membrane</location>
    </subcellularLocation>
</comment>
<feature type="signal peptide" evidence="4">
    <location>
        <begin position="1"/>
        <end position="18"/>
    </location>
</feature>
<name>A0A5B3H3C9_9BACT</name>
<organism evidence="5 6">
    <name type="scientific">Alistipes onderdonkii</name>
    <dbReference type="NCBI Taxonomy" id="328813"/>
    <lineage>
        <taxon>Bacteria</taxon>
        <taxon>Pseudomonadati</taxon>
        <taxon>Bacteroidota</taxon>
        <taxon>Bacteroidia</taxon>
        <taxon>Bacteroidales</taxon>
        <taxon>Rikenellaceae</taxon>
        <taxon>Alistipes</taxon>
    </lineage>
</organism>
<dbReference type="RefSeq" id="WP_130064587.1">
    <property type="nucleotide sequence ID" value="NZ_RCXC01000002.1"/>
</dbReference>
<evidence type="ECO:0000256" key="4">
    <source>
        <dbReference type="SAM" id="SignalP"/>
    </source>
</evidence>
<sequence length="859" mass="95054">MKYLLTLLWLLGAIAAQAQEYTGHVADKEDGAPVAGAIVTARDSLGKPLGYTTTSASGDFVLRPRGGGTTAQLDFSTMGYRRQSIPADAGRMLVLLTPEATGIREVTIRAPRLSFRGDTVSYNVSRFTEAQDRSIADVLRKMPGIEVAKSGEIRYNGQPINNFYIEGLDMLDGRYGQATNNIAPQDVASVEVMENHQPIKALKDIVFSDRAAINLRLKPHAKARWTGTLRGGAGWSPALWNGALFAMRIGARGQSMVNLKTDNTGQNPSAETERLSVEDILNGGANDYNPAAHLSVGTSSAPLDDTRTRFNRSHMASLNNLRKLSEDYQLSSSLTWGYDRLASDRAARQSWYLADGTRVDTEQESAASCRQQLSARIALKANTERFYMLEKLEASLAWNDLRAVLSGSYPNRQRAEAPAYGIENDLKYIRRTGTRSLTVTSYLKYLTRPQSLDVVRETGSQRQTIADRAFYMNHNAAFGTQAGQFAFAFKGGVSALFRGLVTDLTGTGLGTGAANDLSAGYAGVYLQPGITYRSQRLRLTLDLPAGYRRYGLHDRIDGNRNPAGIFTWKPRFAVKWSPTGHLSLSASGTVGRDAADDSRIGNGAVLRNYRSVLCGVNEYRQALQRSLSAGIAYKNPIGGFFASLLAVRSWNDLPFLPAQRFDGDYIVNYYVHSSNHVRSWYLSGDVSQNIDALNGQAGLNVGYNLSGTELLLEEVPTSYENSTLTVAPRFNFRFAAWINTEYRLEYRYTALSIRGREPDGRHDFNQRLTVNLVPSKKWVIQFTAEHYYSQLSADRSKHLLLADASLRWKINGKWEVTATAANLFGREEYAYTTFDGVSSGSYRYAIRPRNILLGASWKF</sequence>
<comment type="caution">
    <text evidence="5">The sequence shown here is derived from an EMBL/GenBank/DDBJ whole genome shotgun (WGS) entry which is preliminary data.</text>
</comment>
<protein>
    <submittedName>
        <fullName evidence="5">TonB-dependent receptor plug domain-containing protein</fullName>
    </submittedName>
</protein>
<evidence type="ECO:0000313" key="6">
    <source>
        <dbReference type="Proteomes" id="UP000322940"/>
    </source>
</evidence>
<dbReference type="GO" id="GO:0009279">
    <property type="term" value="C:cell outer membrane"/>
    <property type="evidence" value="ECO:0007669"/>
    <property type="project" value="UniProtKB-SubCell"/>
</dbReference>
<evidence type="ECO:0000256" key="2">
    <source>
        <dbReference type="ARBA" id="ARBA00023136"/>
    </source>
</evidence>
<dbReference type="Gene3D" id="2.170.130.10">
    <property type="entry name" value="TonB-dependent receptor, plug domain"/>
    <property type="match status" value="1"/>
</dbReference>
<keyword evidence="5" id="KW-0675">Receptor</keyword>